<keyword evidence="3" id="KW-0540">Nuclease</keyword>
<feature type="non-terminal residue" evidence="9">
    <location>
        <position position="1"/>
    </location>
</feature>
<feature type="domain" description="Integrase zinc-binding" evidence="8">
    <location>
        <begin position="527"/>
        <end position="582"/>
    </location>
</feature>
<accession>A0AAW2UFL4</accession>
<feature type="domain" description="Reverse transcriptase" evidence="6">
    <location>
        <begin position="181"/>
        <end position="307"/>
    </location>
</feature>
<dbReference type="GO" id="GO:0004519">
    <property type="term" value="F:endonuclease activity"/>
    <property type="evidence" value="ECO:0007669"/>
    <property type="project" value="UniProtKB-KW"/>
</dbReference>
<keyword evidence="4" id="KW-0255">Endonuclease</keyword>
<dbReference type="InterPro" id="IPR000477">
    <property type="entry name" value="RT_dom"/>
</dbReference>
<evidence type="ECO:0000313" key="9">
    <source>
        <dbReference type="EMBL" id="KAL0416064.1"/>
    </source>
</evidence>
<reference evidence="9" key="2">
    <citation type="journal article" date="2024" name="Plant">
        <title>Genomic evolution and insights into agronomic trait innovations of Sesamum species.</title>
        <authorList>
            <person name="Miao H."/>
            <person name="Wang L."/>
            <person name="Qu L."/>
            <person name="Liu H."/>
            <person name="Sun Y."/>
            <person name="Le M."/>
            <person name="Wang Q."/>
            <person name="Wei S."/>
            <person name="Zheng Y."/>
            <person name="Lin W."/>
            <person name="Duan Y."/>
            <person name="Cao H."/>
            <person name="Xiong S."/>
            <person name="Wang X."/>
            <person name="Wei L."/>
            <person name="Li C."/>
            <person name="Ma Q."/>
            <person name="Ju M."/>
            <person name="Zhao R."/>
            <person name="Li G."/>
            <person name="Mu C."/>
            <person name="Tian Q."/>
            <person name="Mei H."/>
            <person name="Zhang T."/>
            <person name="Gao T."/>
            <person name="Zhang H."/>
        </authorList>
    </citation>
    <scope>NUCLEOTIDE SEQUENCE</scope>
    <source>
        <strain evidence="9">KEN1</strain>
    </source>
</reference>
<evidence type="ECO:0000256" key="4">
    <source>
        <dbReference type="ARBA" id="ARBA00022759"/>
    </source>
</evidence>
<evidence type="ECO:0000259" key="6">
    <source>
        <dbReference type="Pfam" id="PF00078"/>
    </source>
</evidence>
<keyword evidence="5" id="KW-0511">Multifunctional enzyme</keyword>
<keyword evidence="1" id="KW-0808">Transferase</keyword>
<evidence type="ECO:0000259" key="7">
    <source>
        <dbReference type="Pfam" id="PF17919"/>
    </source>
</evidence>
<dbReference type="PANTHER" id="PTHR37984:SF5">
    <property type="entry name" value="PROTEIN NYNRIN-LIKE"/>
    <property type="match status" value="1"/>
</dbReference>
<dbReference type="InterPro" id="IPR043502">
    <property type="entry name" value="DNA/RNA_pol_sf"/>
</dbReference>
<proteinExistence type="predicted"/>
<dbReference type="InterPro" id="IPR043128">
    <property type="entry name" value="Rev_trsase/Diguanyl_cyclase"/>
</dbReference>
<dbReference type="Pfam" id="PF17921">
    <property type="entry name" value="Integrase_H2C2"/>
    <property type="match status" value="1"/>
</dbReference>
<feature type="domain" description="Reverse transcriptase/retrotransposon-derived protein RNase H-like" evidence="7">
    <location>
        <begin position="336"/>
        <end position="427"/>
    </location>
</feature>
<dbReference type="InterPro" id="IPR041588">
    <property type="entry name" value="Integrase_H2C2"/>
</dbReference>
<dbReference type="InterPro" id="IPR050951">
    <property type="entry name" value="Retrovirus_Pol_polyprotein"/>
</dbReference>
<dbReference type="EMBL" id="JACGWN010000012">
    <property type="protein sequence ID" value="KAL0416064.1"/>
    <property type="molecule type" value="Genomic_DNA"/>
</dbReference>
<organism evidence="9">
    <name type="scientific">Sesamum latifolium</name>
    <dbReference type="NCBI Taxonomy" id="2727402"/>
    <lineage>
        <taxon>Eukaryota</taxon>
        <taxon>Viridiplantae</taxon>
        <taxon>Streptophyta</taxon>
        <taxon>Embryophyta</taxon>
        <taxon>Tracheophyta</taxon>
        <taxon>Spermatophyta</taxon>
        <taxon>Magnoliopsida</taxon>
        <taxon>eudicotyledons</taxon>
        <taxon>Gunneridae</taxon>
        <taxon>Pentapetalae</taxon>
        <taxon>asterids</taxon>
        <taxon>lamiids</taxon>
        <taxon>Lamiales</taxon>
        <taxon>Pedaliaceae</taxon>
        <taxon>Sesamum</taxon>
    </lineage>
</organism>
<gene>
    <name evidence="9" type="ORF">Slati_3438300</name>
</gene>
<dbReference type="Gene3D" id="3.10.10.10">
    <property type="entry name" value="HIV Type 1 Reverse Transcriptase, subunit A, domain 1"/>
    <property type="match status" value="2"/>
</dbReference>
<dbReference type="Gene3D" id="3.10.20.370">
    <property type="match status" value="1"/>
</dbReference>
<name>A0AAW2UFL4_9LAMI</name>
<dbReference type="Gene3D" id="3.30.70.270">
    <property type="match status" value="1"/>
</dbReference>
<dbReference type="SUPFAM" id="SSF56672">
    <property type="entry name" value="DNA/RNA polymerases"/>
    <property type="match status" value="1"/>
</dbReference>
<evidence type="ECO:0000259" key="8">
    <source>
        <dbReference type="Pfam" id="PF17921"/>
    </source>
</evidence>
<dbReference type="Gene3D" id="2.40.70.10">
    <property type="entry name" value="Acid Proteases"/>
    <property type="match status" value="1"/>
</dbReference>
<dbReference type="InterPro" id="IPR021109">
    <property type="entry name" value="Peptidase_aspartic_dom_sf"/>
</dbReference>
<protein>
    <submittedName>
        <fullName evidence="9">Transposon Tf2-12 polyprotein</fullName>
    </submittedName>
</protein>
<reference evidence="9" key="1">
    <citation type="submission" date="2020-06" db="EMBL/GenBank/DDBJ databases">
        <authorList>
            <person name="Li T."/>
            <person name="Hu X."/>
            <person name="Zhang T."/>
            <person name="Song X."/>
            <person name="Zhang H."/>
            <person name="Dai N."/>
            <person name="Sheng W."/>
            <person name="Hou X."/>
            <person name="Wei L."/>
        </authorList>
    </citation>
    <scope>NUCLEOTIDE SEQUENCE</scope>
    <source>
        <strain evidence="9">KEN1</strain>
        <tissue evidence="9">Leaf</tissue>
    </source>
</reference>
<keyword evidence="4" id="KW-0378">Hydrolase</keyword>
<dbReference type="AlphaFoldDB" id="A0AAW2UFL4"/>
<comment type="caution">
    <text evidence="9">The sequence shown here is derived from an EMBL/GenBank/DDBJ whole genome shotgun (WGS) entry which is preliminary data.</text>
</comment>
<evidence type="ECO:0000256" key="1">
    <source>
        <dbReference type="ARBA" id="ARBA00022679"/>
    </source>
</evidence>
<evidence type="ECO:0000256" key="2">
    <source>
        <dbReference type="ARBA" id="ARBA00022695"/>
    </source>
</evidence>
<dbReference type="InterPro" id="IPR041577">
    <property type="entry name" value="RT_RNaseH_2"/>
</dbReference>
<dbReference type="CDD" id="cd09274">
    <property type="entry name" value="RNase_HI_RT_Ty3"/>
    <property type="match status" value="1"/>
</dbReference>
<dbReference type="GO" id="GO:0016779">
    <property type="term" value="F:nucleotidyltransferase activity"/>
    <property type="evidence" value="ECO:0007669"/>
    <property type="project" value="UniProtKB-KW"/>
</dbReference>
<keyword evidence="2" id="KW-0548">Nucleotidyltransferase</keyword>
<dbReference type="Pfam" id="PF00078">
    <property type="entry name" value="RVT_1"/>
    <property type="match status" value="1"/>
</dbReference>
<dbReference type="Gene3D" id="1.10.340.70">
    <property type="match status" value="1"/>
</dbReference>
<evidence type="ECO:0000256" key="5">
    <source>
        <dbReference type="ARBA" id="ARBA00023268"/>
    </source>
</evidence>
<sequence length="598" mass="69138">CEPELLDEPYRVATPGDKILVTNLIYRNCTVGIENAKLIVDLIRINIREFDVILGMDWLAKHFAHMDCRNKVINFHPPTNEGFTFRGNRRYHCRDSSSLLSTTQARRLITKGCEAYLALLIDTNKKEIKLENIPIVREFFDVFSDGLPGPPPDREIEFEINLIPEAPPISKAPYRIAPAELRELKTQLQELLDKKQKGAKVFSKIDLRSRYHQLKIKTDDISKTAFRTRYKHYEFLVMPFGLTNAPTAFMDLMNRVFKQHLDKFVVVSIDDILVYSPSEQEHEEHLRVVLQTLREKQLYAKLSKWLAGYYRKFLEGFSKIAMPLTRLTQKRVKFEWDSACEGSFTELKQRLASTPVLTLPSDKGAFLIYSDTSKNGLGCVLMQNDKVIAYASRQLKSYELNYPTHDLELAAVVFALKIWRHYLYGEKCYDLTINYHPGKANWVADALSRKASRTLATMLARQLAFFARQKSWPGPEIHERIKTTQDLDAELGIIKEKVKRGLAPEFQVGDDGTLYLKGRLCVSNCRDLRRDILTEAHNSKLSIHPGSTKMYRDLKKIFWWSGMKRDVADFVTRCLNCQKVKAEHQRPSGWLQLLEIPE</sequence>
<dbReference type="Pfam" id="PF17919">
    <property type="entry name" value="RT_RNaseH_2"/>
    <property type="match status" value="1"/>
</dbReference>
<dbReference type="Pfam" id="PF08284">
    <property type="entry name" value="RVP_2"/>
    <property type="match status" value="1"/>
</dbReference>
<dbReference type="PANTHER" id="PTHR37984">
    <property type="entry name" value="PROTEIN CBG26694"/>
    <property type="match status" value="1"/>
</dbReference>
<dbReference type="CDD" id="cd01647">
    <property type="entry name" value="RT_LTR"/>
    <property type="match status" value="1"/>
</dbReference>
<evidence type="ECO:0000256" key="3">
    <source>
        <dbReference type="ARBA" id="ARBA00022722"/>
    </source>
</evidence>